<feature type="compositionally biased region" description="Low complexity" evidence="2">
    <location>
        <begin position="100"/>
        <end position="111"/>
    </location>
</feature>
<dbReference type="STRING" id="747676.F4RI89"/>
<dbReference type="HOGENOM" id="CLU_397992_0_0_1"/>
<reference evidence="5" key="1">
    <citation type="journal article" date="2011" name="Proc. Natl. Acad. Sci. U.S.A.">
        <title>Obligate biotrophy features unraveled by the genomic analysis of rust fungi.</title>
        <authorList>
            <person name="Duplessis S."/>
            <person name="Cuomo C.A."/>
            <person name="Lin Y.-C."/>
            <person name="Aerts A."/>
            <person name="Tisserant E."/>
            <person name="Veneault-Fourrey C."/>
            <person name="Joly D.L."/>
            <person name="Hacquard S."/>
            <person name="Amselem J."/>
            <person name="Cantarel B.L."/>
            <person name="Chiu R."/>
            <person name="Coutinho P.M."/>
            <person name="Feau N."/>
            <person name="Field M."/>
            <person name="Frey P."/>
            <person name="Gelhaye E."/>
            <person name="Goldberg J."/>
            <person name="Grabherr M.G."/>
            <person name="Kodira C.D."/>
            <person name="Kohler A."/>
            <person name="Kuees U."/>
            <person name="Lindquist E.A."/>
            <person name="Lucas S.M."/>
            <person name="Mago R."/>
            <person name="Mauceli E."/>
            <person name="Morin E."/>
            <person name="Murat C."/>
            <person name="Pangilinan J.L."/>
            <person name="Park R."/>
            <person name="Pearson M."/>
            <person name="Quesneville H."/>
            <person name="Rouhier N."/>
            <person name="Sakthikumar S."/>
            <person name="Salamov A.A."/>
            <person name="Schmutz J."/>
            <person name="Selles B."/>
            <person name="Shapiro H."/>
            <person name="Tanguay P."/>
            <person name="Tuskan G.A."/>
            <person name="Henrissat B."/>
            <person name="Van de Peer Y."/>
            <person name="Rouze P."/>
            <person name="Ellis J.G."/>
            <person name="Dodds P.N."/>
            <person name="Schein J.E."/>
            <person name="Zhong S."/>
            <person name="Hamelin R.C."/>
            <person name="Grigoriev I.V."/>
            <person name="Szabo L.J."/>
            <person name="Martin F."/>
        </authorList>
    </citation>
    <scope>NUCLEOTIDE SEQUENCE [LARGE SCALE GENOMIC DNA]</scope>
    <source>
        <strain evidence="5">98AG31 / pathotype 3-4-7</strain>
    </source>
</reference>
<dbReference type="InterPro" id="IPR000198">
    <property type="entry name" value="RhoGAP_dom"/>
</dbReference>
<keyword evidence="5" id="KW-1185">Reference proteome</keyword>
<dbReference type="VEuPathDB" id="FungiDB:MELLADRAFT_116159"/>
<keyword evidence="1" id="KW-0343">GTPase activation</keyword>
<feature type="compositionally biased region" description="Low complexity" evidence="2">
    <location>
        <begin position="166"/>
        <end position="183"/>
    </location>
</feature>
<dbReference type="SUPFAM" id="SSF48350">
    <property type="entry name" value="GTPase activation domain, GAP"/>
    <property type="match status" value="1"/>
</dbReference>
<feature type="compositionally biased region" description="Basic and acidic residues" evidence="2">
    <location>
        <begin position="577"/>
        <end position="589"/>
    </location>
</feature>
<dbReference type="Proteomes" id="UP000001072">
    <property type="component" value="Unassembled WGS sequence"/>
</dbReference>
<feature type="region of interest" description="Disordered" evidence="2">
    <location>
        <begin position="577"/>
        <end position="692"/>
    </location>
</feature>
<dbReference type="InParanoid" id="F4RI89"/>
<dbReference type="eggNOG" id="KOG4407">
    <property type="taxonomic scope" value="Eukaryota"/>
</dbReference>
<dbReference type="RefSeq" id="XP_007408729.1">
    <property type="nucleotide sequence ID" value="XM_007408667.1"/>
</dbReference>
<dbReference type="InterPro" id="IPR050729">
    <property type="entry name" value="Rho-GAP"/>
</dbReference>
<evidence type="ECO:0000259" key="3">
    <source>
        <dbReference type="PROSITE" id="PS50238"/>
    </source>
</evidence>
<feature type="compositionally biased region" description="Polar residues" evidence="2">
    <location>
        <begin position="317"/>
        <end position="326"/>
    </location>
</feature>
<dbReference type="PANTHER" id="PTHR23176">
    <property type="entry name" value="RHO/RAC/CDC GTPASE-ACTIVATING PROTEIN"/>
    <property type="match status" value="1"/>
</dbReference>
<feature type="region of interest" description="Disordered" evidence="2">
    <location>
        <begin position="1"/>
        <end position="118"/>
    </location>
</feature>
<dbReference type="Gene3D" id="1.10.555.10">
    <property type="entry name" value="Rho GTPase activation protein"/>
    <property type="match status" value="1"/>
</dbReference>
<evidence type="ECO:0000313" key="5">
    <source>
        <dbReference type="Proteomes" id="UP000001072"/>
    </source>
</evidence>
<evidence type="ECO:0000313" key="4">
    <source>
        <dbReference type="EMBL" id="EGG07964.1"/>
    </source>
</evidence>
<feature type="compositionally biased region" description="Low complexity" evidence="2">
    <location>
        <begin position="9"/>
        <end position="20"/>
    </location>
</feature>
<evidence type="ECO:0000256" key="2">
    <source>
        <dbReference type="SAM" id="MobiDB-lite"/>
    </source>
</evidence>
<sequence length="692" mass="76387">MLKFRFPNSKKSNSNSNQSHQESEPTPTPTDQDTLTHLIPIQSTTTTTTTNQTNSSSSPSTSYSEPNLTTFHQSNPTTSTNTNHSSPLTTSNLQDTSIHQSQSNPQSNPNPTLMFPKKTRRKSYGGIRAMLGINQKSEDAPPLPVPIPSSSDPSQPHPPQPHHQHSQASMDASTSPASSLISIPPSPVTAESRPSTSSLRPFPFLGGIRRKSANSNAPKPNPHHLPWNASNHPTPNLPHPTISPTTSTSNLKTPTITSTASSLGHRIYSHGSSKKAQSVDDLSQFGLLPKPRIKPRRSVEELNRNHPNLKSTGPPRSLSSQKNPSDLSKGLDQIGELAGSLASITHEDRQPRLSNPKGMRTVYGVSLEDLYWRDGDQYPLLVNILVELIEEKGIDQQGIYRVPGEKRVIENLQASIDERGVIGIDIWKDSYKDVHNLSGLLKLFLREIPGGVIPFDRYDTFLAVSGIEESLKTEQLHAHVKELPKPNRILLLRLVRHFEKVVANAETNSMLAHNVAIVFAPSLFRSGSEHSNPLLSMQNIGKASAIVRHLVLNVNEIFEIEEGEEEIELERSKVRRAKLENSSKEEVSINKKKKNEVHQTNHHQPNESKSWNIRKESNEKKKSRSSKSIQPVSTTNPSSTSSTSIPNSNHSTGSSSTSNSTNTVTKHHKKKGRQSIQNQVMTTNTTTHQKKS</sequence>
<dbReference type="Pfam" id="PF00620">
    <property type="entry name" value="RhoGAP"/>
    <property type="match status" value="1"/>
</dbReference>
<feature type="compositionally biased region" description="Low complexity" evidence="2">
    <location>
        <begin position="626"/>
        <end position="663"/>
    </location>
</feature>
<dbReference type="InterPro" id="IPR008936">
    <property type="entry name" value="Rho_GTPase_activation_prot"/>
</dbReference>
<dbReference type="AlphaFoldDB" id="F4RI89"/>
<feature type="compositionally biased region" description="Low complexity" evidence="2">
    <location>
        <begin position="39"/>
        <end position="62"/>
    </location>
</feature>
<dbReference type="CDD" id="cd00159">
    <property type="entry name" value="RhoGAP"/>
    <property type="match status" value="1"/>
</dbReference>
<feature type="region of interest" description="Disordered" evidence="2">
    <location>
        <begin position="269"/>
        <end position="331"/>
    </location>
</feature>
<protein>
    <recommendedName>
        <fullName evidence="3">Rho-GAP domain-containing protein</fullName>
    </recommendedName>
</protein>
<dbReference type="PROSITE" id="PS50238">
    <property type="entry name" value="RHOGAP"/>
    <property type="match status" value="1"/>
</dbReference>
<feature type="compositionally biased region" description="Polar residues" evidence="2">
    <location>
        <begin position="674"/>
        <end position="692"/>
    </location>
</feature>
<feature type="compositionally biased region" description="Polar residues" evidence="2">
    <location>
        <begin position="63"/>
        <end position="73"/>
    </location>
</feature>
<dbReference type="GeneID" id="18925762"/>
<dbReference type="GO" id="GO:0005096">
    <property type="term" value="F:GTPase activator activity"/>
    <property type="evidence" value="ECO:0007669"/>
    <property type="project" value="UniProtKB-KW"/>
</dbReference>
<feature type="region of interest" description="Disordered" evidence="2">
    <location>
        <begin position="134"/>
        <end position="257"/>
    </location>
</feature>
<dbReference type="PANTHER" id="PTHR23176:SF134">
    <property type="entry name" value="RHO-TYPE GTPASE-ACTIVATING PROTEIN"/>
    <property type="match status" value="1"/>
</dbReference>
<feature type="domain" description="Rho-GAP" evidence="3">
    <location>
        <begin position="365"/>
        <end position="558"/>
    </location>
</feature>
<evidence type="ECO:0000256" key="1">
    <source>
        <dbReference type="ARBA" id="ARBA00022468"/>
    </source>
</evidence>
<feature type="compositionally biased region" description="Low complexity" evidence="2">
    <location>
        <begin position="74"/>
        <end position="93"/>
    </location>
</feature>
<dbReference type="OrthoDB" id="2507144at2759"/>
<proteinExistence type="predicted"/>
<organism evidence="5">
    <name type="scientific">Melampsora larici-populina (strain 98AG31 / pathotype 3-4-7)</name>
    <name type="common">Poplar leaf rust fungus</name>
    <dbReference type="NCBI Taxonomy" id="747676"/>
    <lineage>
        <taxon>Eukaryota</taxon>
        <taxon>Fungi</taxon>
        <taxon>Dikarya</taxon>
        <taxon>Basidiomycota</taxon>
        <taxon>Pucciniomycotina</taxon>
        <taxon>Pucciniomycetes</taxon>
        <taxon>Pucciniales</taxon>
        <taxon>Melampsoraceae</taxon>
        <taxon>Melampsora</taxon>
    </lineage>
</organism>
<name>F4RI89_MELLP</name>
<dbReference type="GO" id="GO:0005737">
    <property type="term" value="C:cytoplasm"/>
    <property type="evidence" value="ECO:0007669"/>
    <property type="project" value="TreeGrafter"/>
</dbReference>
<dbReference type="EMBL" id="GL883102">
    <property type="protein sequence ID" value="EGG07964.1"/>
    <property type="molecule type" value="Genomic_DNA"/>
</dbReference>
<accession>F4RI89</accession>
<dbReference type="SMART" id="SM00324">
    <property type="entry name" value="RhoGAP"/>
    <property type="match status" value="1"/>
</dbReference>
<feature type="compositionally biased region" description="Low complexity" evidence="2">
    <location>
        <begin position="239"/>
        <end position="249"/>
    </location>
</feature>
<dbReference type="GO" id="GO:0007165">
    <property type="term" value="P:signal transduction"/>
    <property type="evidence" value="ECO:0007669"/>
    <property type="project" value="InterPro"/>
</dbReference>
<gene>
    <name evidence="4" type="ORF">MELLADRAFT_116159</name>
</gene>
<dbReference type="KEGG" id="mlr:MELLADRAFT_116159"/>